<gene>
    <name evidence="1" type="ORF">CCHLO57077_00010898</name>
</gene>
<keyword evidence="2" id="KW-1185">Reference proteome</keyword>
<evidence type="ECO:0000313" key="1">
    <source>
        <dbReference type="EMBL" id="CAI6031332.1"/>
    </source>
</evidence>
<dbReference type="Proteomes" id="UP001160390">
    <property type="component" value="Unassembled WGS sequence"/>
</dbReference>
<organism evidence="1 2">
    <name type="scientific">Clonostachys chloroleuca</name>
    <dbReference type="NCBI Taxonomy" id="1926264"/>
    <lineage>
        <taxon>Eukaryota</taxon>
        <taxon>Fungi</taxon>
        <taxon>Dikarya</taxon>
        <taxon>Ascomycota</taxon>
        <taxon>Pezizomycotina</taxon>
        <taxon>Sordariomycetes</taxon>
        <taxon>Hypocreomycetidae</taxon>
        <taxon>Hypocreales</taxon>
        <taxon>Bionectriaceae</taxon>
        <taxon>Clonostachys</taxon>
    </lineage>
</organism>
<dbReference type="EMBL" id="CABFNP030000511">
    <property type="protein sequence ID" value="CAI6031332.1"/>
    <property type="molecule type" value="Genomic_DNA"/>
</dbReference>
<proteinExistence type="predicted"/>
<accession>A0AA35LQS0</accession>
<evidence type="ECO:0000313" key="2">
    <source>
        <dbReference type="Proteomes" id="UP001160390"/>
    </source>
</evidence>
<reference evidence="1" key="1">
    <citation type="submission" date="2023-01" db="EMBL/GenBank/DDBJ databases">
        <authorList>
            <person name="Piombo E."/>
        </authorList>
    </citation>
    <scope>NUCLEOTIDE SEQUENCE</scope>
</reference>
<comment type="caution">
    <text evidence="1">The sequence shown here is derived from an EMBL/GenBank/DDBJ whole genome shotgun (WGS) entry which is preliminary data.</text>
</comment>
<sequence>MIAAQEACILSKPRLRRGARQQLQLITLGPDLLCQLHHHIPRPVPVHFRHLSVLAPHPVPVLWRQGLAGGHVEGERQRGVGTAACWEAVNGGKQLAPQILNTVRGRRVPEDSPRKQQARGPVPALAQRIKVVVICLHFGGLVEDLRSLPGAGGQIISQVRSLGQECENALRAACQLPKRGLGAVDAITRLIQGELGRGNRLSAAKKGEEDIDYGESLDQKPGVVAFR</sequence>
<dbReference type="AlphaFoldDB" id="A0AA35LQS0"/>
<name>A0AA35LQS0_9HYPO</name>
<protein>
    <submittedName>
        <fullName evidence="1">Uncharacterized protein</fullName>
    </submittedName>
</protein>